<dbReference type="Gene3D" id="3.40.50.300">
    <property type="entry name" value="P-loop containing nucleotide triphosphate hydrolases"/>
    <property type="match status" value="1"/>
</dbReference>
<keyword evidence="2" id="KW-1185">Reference proteome</keyword>
<reference evidence="1 2" key="1">
    <citation type="submission" date="2018-07" db="EMBL/GenBank/DDBJ databases">
        <title>The complete nuclear genome of the prasinophyte Chloropicon primus (CCMP1205).</title>
        <authorList>
            <person name="Pombert J.-F."/>
            <person name="Otis C."/>
            <person name="Turmel M."/>
            <person name="Lemieux C."/>
        </authorList>
    </citation>
    <scope>NUCLEOTIDE SEQUENCE [LARGE SCALE GENOMIC DNA]</scope>
    <source>
        <strain evidence="1 2">CCMP1205</strain>
    </source>
</reference>
<proteinExistence type="predicted"/>
<accession>A0A5B8MRQ9</accession>
<dbReference type="EMBL" id="CP031042">
    <property type="protein sequence ID" value="QDZ22957.1"/>
    <property type="molecule type" value="Genomic_DNA"/>
</dbReference>
<dbReference type="OrthoDB" id="434408at2759"/>
<dbReference type="Proteomes" id="UP000316726">
    <property type="component" value="Chromosome 9"/>
</dbReference>
<dbReference type="InterPro" id="IPR027417">
    <property type="entry name" value="P-loop_NTPase"/>
</dbReference>
<sequence>MARWATSLGVGRTFCVSLLLFVLFVSLALHFSLGPGSVSPEWIARRKLDAALKVSSAMNGSYFNPSANFSFVHISKGAGSTFIRLLKSAPLDVCPRSEAGREHSAWYQHQVACKDANYHMVSLRSPRHHVWSLFTQCKYGPWGKRVTNGTNFPNSGNEVECEECDETDFDRWLESFLPMGPDKERYYNCYHPANYQSRALTSHHVNPHGVDNHQHRPNLTLAEETYRDFDFVASADFVHESRCLLYYRLGPDAPANTVSYLNTACNCNNQSGVDDVHVSHHALGHRATLRDLPPRTLSKIENLTQIDTEIYITALKDFIARIAWLESKSALGRRVLCDSILEKWEPELAYLNLSVTELYNGVRKELQRL</sequence>
<evidence type="ECO:0008006" key="3">
    <source>
        <dbReference type="Google" id="ProtNLM"/>
    </source>
</evidence>
<protein>
    <recommendedName>
        <fullName evidence="3">Sulfotransferase</fullName>
    </recommendedName>
</protein>
<organism evidence="1 2">
    <name type="scientific">Chloropicon primus</name>
    <dbReference type="NCBI Taxonomy" id="1764295"/>
    <lineage>
        <taxon>Eukaryota</taxon>
        <taxon>Viridiplantae</taxon>
        <taxon>Chlorophyta</taxon>
        <taxon>Chloropicophyceae</taxon>
        <taxon>Chloropicales</taxon>
        <taxon>Chloropicaceae</taxon>
        <taxon>Chloropicon</taxon>
    </lineage>
</organism>
<evidence type="ECO:0000313" key="1">
    <source>
        <dbReference type="EMBL" id="QDZ22957.1"/>
    </source>
</evidence>
<dbReference type="AlphaFoldDB" id="A0A5B8MRQ9"/>
<gene>
    <name evidence="1" type="ORF">A3770_09p54750</name>
</gene>
<name>A0A5B8MRQ9_9CHLO</name>
<evidence type="ECO:0000313" key="2">
    <source>
        <dbReference type="Proteomes" id="UP000316726"/>
    </source>
</evidence>